<feature type="domain" description="Tyr recombinase" evidence="6">
    <location>
        <begin position="102"/>
        <end position="277"/>
    </location>
</feature>
<dbReference type="Pfam" id="PF13495">
    <property type="entry name" value="Phage_int_SAM_4"/>
    <property type="match status" value="1"/>
</dbReference>
<dbReference type="PROSITE" id="PS51900">
    <property type="entry name" value="CB"/>
    <property type="match status" value="1"/>
</dbReference>
<dbReference type="STRING" id="1208324.P73_3792"/>
<dbReference type="InterPro" id="IPR050090">
    <property type="entry name" value="Tyrosine_recombinase_XerCD"/>
</dbReference>
<dbReference type="PANTHER" id="PTHR30349:SF64">
    <property type="entry name" value="PROPHAGE INTEGRASE INTD-RELATED"/>
    <property type="match status" value="1"/>
</dbReference>
<dbReference type="InterPro" id="IPR044068">
    <property type="entry name" value="CB"/>
</dbReference>
<proteinExistence type="inferred from homology"/>
<dbReference type="KEGG" id="cid:P73_3792"/>
<dbReference type="OrthoDB" id="9801717at2"/>
<dbReference type="InterPro" id="IPR011010">
    <property type="entry name" value="DNA_brk_join_enz"/>
</dbReference>
<evidence type="ECO:0000313" key="9">
    <source>
        <dbReference type="Proteomes" id="UP000031521"/>
    </source>
</evidence>
<dbReference type="InterPro" id="IPR010998">
    <property type="entry name" value="Integrase_recombinase_N"/>
</dbReference>
<accession>A0A0B5E864</accession>
<dbReference type="InterPro" id="IPR004107">
    <property type="entry name" value="Integrase_SAM-like_N"/>
</dbReference>
<evidence type="ECO:0000256" key="5">
    <source>
        <dbReference type="PROSITE-ProRule" id="PRU01248"/>
    </source>
</evidence>
<keyword evidence="9" id="KW-1185">Reference proteome</keyword>
<dbReference type="GO" id="GO:0006310">
    <property type="term" value="P:DNA recombination"/>
    <property type="evidence" value="ECO:0007669"/>
    <property type="project" value="UniProtKB-KW"/>
</dbReference>
<keyword evidence="2" id="KW-0229">DNA integration</keyword>
<evidence type="ECO:0000256" key="4">
    <source>
        <dbReference type="ARBA" id="ARBA00023172"/>
    </source>
</evidence>
<dbReference type="AlphaFoldDB" id="A0A0B5E864"/>
<dbReference type="GO" id="GO:0003677">
    <property type="term" value="F:DNA binding"/>
    <property type="evidence" value="ECO:0007669"/>
    <property type="project" value="UniProtKB-UniRule"/>
</dbReference>
<comment type="similarity">
    <text evidence="1">Belongs to the 'phage' integrase family.</text>
</comment>
<dbReference type="PROSITE" id="PS51898">
    <property type="entry name" value="TYR_RECOMBINASE"/>
    <property type="match status" value="1"/>
</dbReference>
<dbReference type="InterPro" id="IPR002104">
    <property type="entry name" value="Integrase_catalytic"/>
</dbReference>
<keyword evidence="3 5" id="KW-0238">DNA-binding</keyword>
<name>A0A0B5E864_9RHOB</name>
<dbReference type="PANTHER" id="PTHR30349">
    <property type="entry name" value="PHAGE INTEGRASE-RELATED"/>
    <property type="match status" value="1"/>
</dbReference>
<evidence type="ECO:0000256" key="3">
    <source>
        <dbReference type="ARBA" id="ARBA00023125"/>
    </source>
</evidence>
<dbReference type="Gene3D" id="1.10.443.10">
    <property type="entry name" value="Intergrase catalytic core"/>
    <property type="match status" value="1"/>
</dbReference>
<reference evidence="8 9" key="1">
    <citation type="journal article" date="2014" name="Int. J. Syst. Evol. Microbiol.">
        <title>Celeribacter indicus sp. nov., a polycyclic aromatic hydrocarbon-degrading bacterium from deep-sea sediment and reclassification of Huaishuia halophila as Celeribacter halophilus comb. nov.</title>
        <authorList>
            <person name="Lai Q."/>
            <person name="Cao J."/>
            <person name="Yuan J."/>
            <person name="Li F."/>
            <person name="Shao Z."/>
        </authorList>
    </citation>
    <scope>NUCLEOTIDE SEQUENCE [LARGE SCALE GENOMIC DNA]</scope>
    <source>
        <strain evidence="8">P73</strain>
    </source>
</reference>
<keyword evidence="4" id="KW-0233">DNA recombination</keyword>
<dbReference type="RefSeq" id="WP_043870817.1">
    <property type="nucleotide sequence ID" value="NZ_CP004393.1"/>
</dbReference>
<dbReference type="Proteomes" id="UP000031521">
    <property type="component" value="Chromosome"/>
</dbReference>
<dbReference type="InterPro" id="IPR013762">
    <property type="entry name" value="Integrase-like_cat_sf"/>
</dbReference>
<organism evidence="8 9">
    <name type="scientific">Celeribacter indicus</name>
    <dbReference type="NCBI Taxonomy" id="1208324"/>
    <lineage>
        <taxon>Bacteria</taxon>
        <taxon>Pseudomonadati</taxon>
        <taxon>Pseudomonadota</taxon>
        <taxon>Alphaproteobacteria</taxon>
        <taxon>Rhodobacterales</taxon>
        <taxon>Roseobacteraceae</taxon>
        <taxon>Celeribacter</taxon>
    </lineage>
</organism>
<sequence length="295" mass="33381">MTEERISPLRARMIEDMRIRGMGEKAQKSHIRAIKDFAQFLGHSPDTATPEELRAYQLHMTDTGVTASTFNVRIVALRFFFGMTCGREDMKRYMQFRTQPRKLPVVFSVEEVSDILMAAPGPGLKYRAALSISYGAGLRAAEVCNLKIGDIDSDRMLIHVEQGKGRKDRKVMLSPGLLNLLRDWWREARPEGWLFPGKPKINPISPRQLNRAFTSAKHMAGISKPATLHTLRHSFATHLLEANTDVRVIQVLLGHAKLTTTAQYTHVATKTIRDTVSPYEMLAKLQDQTVKRSLE</sequence>
<dbReference type="HOGENOM" id="CLU_027562_9_5_5"/>
<evidence type="ECO:0000259" key="7">
    <source>
        <dbReference type="PROSITE" id="PS51900"/>
    </source>
</evidence>
<evidence type="ECO:0000256" key="2">
    <source>
        <dbReference type="ARBA" id="ARBA00022908"/>
    </source>
</evidence>
<dbReference type="SUPFAM" id="SSF56349">
    <property type="entry name" value="DNA breaking-rejoining enzymes"/>
    <property type="match status" value="1"/>
</dbReference>
<dbReference type="EMBL" id="CP004393">
    <property type="protein sequence ID" value="AJE48507.1"/>
    <property type="molecule type" value="Genomic_DNA"/>
</dbReference>
<dbReference type="Pfam" id="PF00589">
    <property type="entry name" value="Phage_integrase"/>
    <property type="match status" value="1"/>
</dbReference>
<evidence type="ECO:0000256" key="1">
    <source>
        <dbReference type="ARBA" id="ARBA00008857"/>
    </source>
</evidence>
<evidence type="ECO:0000313" key="8">
    <source>
        <dbReference type="EMBL" id="AJE48507.1"/>
    </source>
</evidence>
<feature type="domain" description="Core-binding (CB)" evidence="7">
    <location>
        <begin position="4"/>
        <end position="85"/>
    </location>
</feature>
<evidence type="ECO:0000259" key="6">
    <source>
        <dbReference type="PROSITE" id="PS51898"/>
    </source>
</evidence>
<protein>
    <submittedName>
        <fullName evidence="8">Integrase family protein</fullName>
    </submittedName>
</protein>
<gene>
    <name evidence="8" type="ORF">P73_3792</name>
</gene>
<dbReference type="GO" id="GO:0015074">
    <property type="term" value="P:DNA integration"/>
    <property type="evidence" value="ECO:0007669"/>
    <property type="project" value="UniProtKB-KW"/>
</dbReference>
<dbReference type="Gene3D" id="1.10.150.130">
    <property type="match status" value="1"/>
</dbReference>